<gene>
    <name evidence="4" type="ORF">CUJ86_10200</name>
</gene>
<comment type="caution">
    <text evidence="4">The sequence shown here is derived from an EMBL/GenBank/DDBJ whole genome shotgun (WGS) entry which is preliminary data.</text>
</comment>
<keyword evidence="5" id="KW-1185">Reference proteome</keyword>
<protein>
    <submittedName>
        <fullName evidence="4">IS1634 family transposase</fullName>
    </submittedName>
</protein>
<evidence type="ECO:0000313" key="5">
    <source>
        <dbReference type="Proteomes" id="UP000292580"/>
    </source>
</evidence>
<dbReference type="InterPro" id="IPR047654">
    <property type="entry name" value="IS1634_transpos"/>
</dbReference>
<name>A0A483CRT9_9EURY</name>
<reference evidence="4 5" key="1">
    <citation type="submission" date="2017-11" db="EMBL/GenBank/DDBJ databases">
        <title>Isolation and Characterization of Methanofollis Species from Methane Seep Offshore SW Taiwan.</title>
        <authorList>
            <person name="Teng N.-H."/>
            <person name="Lai M.-C."/>
            <person name="Chen S.-C."/>
        </authorList>
    </citation>
    <scope>NUCLEOTIDE SEQUENCE [LARGE SCALE GENOMIC DNA]</scope>
    <source>
        <strain evidence="4 5">FWC-SCC2</strain>
    </source>
</reference>
<organism evidence="4 5">
    <name type="scientific">Methanofollis fontis</name>
    <dbReference type="NCBI Taxonomy" id="2052832"/>
    <lineage>
        <taxon>Archaea</taxon>
        <taxon>Methanobacteriati</taxon>
        <taxon>Methanobacteriota</taxon>
        <taxon>Stenosarchaea group</taxon>
        <taxon>Methanomicrobia</taxon>
        <taxon>Methanomicrobiales</taxon>
        <taxon>Methanomicrobiaceae</taxon>
        <taxon>Methanofollis</taxon>
    </lineage>
</organism>
<dbReference type="SUPFAM" id="SSF53098">
    <property type="entry name" value="Ribonuclease H-like"/>
    <property type="match status" value="1"/>
</dbReference>
<feature type="transmembrane region" description="Helical" evidence="1">
    <location>
        <begin position="478"/>
        <end position="495"/>
    </location>
</feature>
<dbReference type="Pfam" id="PF14104">
    <property type="entry name" value="DUF4277"/>
    <property type="match status" value="1"/>
</dbReference>
<evidence type="ECO:0000313" key="4">
    <source>
        <dbReference type="EMBL" id="TAJ43694.1"/>
    </source>
</evidence>
<sequence>MPFIFITQPFAGAPQFPELSNRNILVLSGKTSAVPSSADFIEGSNISIGHLGLVAGAFDTLGIAPVIDRAIPKTRQYHLTHGDIVKAVVLNGLGFVEPRLYLYPAFFSDIAIERLLGEGVTTDHLNDDVLGRTLDAIALFGPTELFNEIVVECLLASDYGTHCLHVDTTAFSVSGDYDVDFDSRDITLTHGRPKDGRWDLKQFVLGTATDQHGIPLFLQAFSGNESDKKTLMRSSPSSPKTCSIRARSTISLMPRSIPPRMSPPLAPIPSWISRVPATLNEVKDLVVADLDLQPCADERYQYAEHASEYAGIPQKWVVYHSVPMQERQEKTFEKRLETDKKQAETSLRKLGAREFACEPDARIAAEKWLQEHPQFCFTSLDIRVITRKKEKKRGRPKADEPVELAYTVVAEIEHDPCAVEEKRQKLGQFILATNDRDLSPDELLKNYKQQGAVERGFRFLKDPSFRVAEIFLKKPSRIHALVITMVICLFIYAMTEFRLRRGLQNASETVTGQTKKQNQNPTLKWTFFLFRGVMELSFRAIDGVKVLVTPSSAVR</sequence>
<accession>A0A483CRT9</accession>
<dbReference type="PANTHER" id="PTHR34614">
    <property type="match status" value="1"/>
</dbReference>
<proteinExistence type="predicted"/>
<dbReference type="GO" id="GO:0006313">
    <property type="term" value="P:DNA transposition"/>
    <property type="evidence" value="ECO:0007669"/>
    <property type="project" value="InterPro"/>
</dbReference>
<dbReference type="InterPro" id="IPR002559">
    <property type="entry name" value="Transposase_11"/>
</dbReference>
<feature type="domain" description="Transposase IS4-like" evidence="2">
    <location>
        <begin position="383"/>
        <end position="490"/>
    </location>
</feature>
<dbReference type="GO" id="GO:0004803">
    <property type="term" value="F:transposase activity"/>
    <property type="evidence" value="ECO:0007669"/>
    <property type="project" value="InterPro"/>
</dbReference>
<keyword evidence="1" id="KW-1133">Transmembrane helix</keyword>
<dbReference type="Proteomes" id="UP000292580">
    <property type="component" value="Unassembled WGS sequence"/>
</dbReference>
<evidence type="ECO:0000256" key="1">
    <source>
        <dbReference type="SAM" id="Phobius"/>
    </source>
</evidence>
<dbReference type="InterPro" id="IPR025457">
    <property type="entry name" value="DUF4277"/>
</dbReference>
<feature type="domain" description="DUF4277" evidence="3">
    <location>
        <begin position="47"/>
        <end position="150"/>
    </location>
</feature>
<dbReference type="InterPro" id="IPR012337">
    <property type="entry name" value="RNaseH-like_sf"/>
</dbReference>
<evidence type="ECO:0000259" key="2">
    <source>
        <dbReference type="Pfam" id="PF01609"/>
    </source>
</evidence>
<evidence type="ECO:0000259" key="3">
    <source>
        <dbReference type="Pfam" id="PF14104"/>
    </source>
</evidence>
<dbReference type="NCBIfam" id="NF033559">
    <property type="entry name" value="transpos_IS1634"/>
    <property type="match status" value="1"/>
</dbReference>
<keyword evidence="1" id="KW-0812">Transmembrane</keyword>
<dbReference type="PANTHER" id="PTHR34614:SF2">
    <property type="entry name" value="TRANSPOSASE IS4-LIKE DOMAIN-CONTAINING PROTEIN"/>
    <property type="match status" value="1"/>
</dbReference>
<dbReference type="AlphaFoldDB" id="A0A483CRT9"/>
<dbReference type="Pfam" id="PF01609">
    <property type="entry name" value="DDE_Tnp_1"/>
    <property type="match status" value="1"/>
</dbReference>
<dbReference type="EMBL" id="PGCL01000004">
    <property type="protein sequence ID" value="TAJ43694.1"/>
    <property type="molecule type" value="Genomic_DNA"/>
</dbReference>
<dbReference type="GO" id="GO:0003677">
    <property type="term" value="F:DNA binding"/>
    <property type="evidence" value="ECO:0007669"/>
    <property type="project" value="InterPro"/>
</dbReference>
<keyword evidence="1" id="KW-0472">Membrane</keyword>